<dbReference type="RefSeq" id="XP_033519598.1">
    <property type="nucleotide sequence ID" value="XM_033661987.1"/>
</dbReference>
<reference evidence="1" key="1">
    <citation type="journal article" date="2020" name="Stud. Mycol.">
        <title>101 Dothideomycetes genomes: a test case for predicting lifestyles and emergence of pathogens.</title>
        <authorList>
            <person name="Haridas S."/>
            <person name="Albert R."/>
            <person name="Binder M."/>
            <person name="Bloem J."/>
            <person name="Labutti K."/>
            <person name="Salamov A."/>
            <person name="Andreopoulos B."/>
            <person name="Baker S."/>
            <person name="Barry K."/>
            <person name="Bills G."/>
            <person name="Bluhm B."/>
            <person name="Cannon C."/>
            <person name="Castanera R."/>
            <person name="Culley D."/>
            <person name="Daum C."/>
            <person name="Ezra D."/>
            <person name="Gonzalez J."/>
            <person name="Henrissat B."/>
            <person name="Kuo A."/>
            <person name="Liang C."/>
            <person name="Lipzen A."/>
            <person name="Lutzoni F."/>
            <person name="Magnuson J."/>
            <person name="Mondo S."/>
            <person name="Nolan M."/>
            <person name="Ohm R."/>
            <person name="Pangilinan J."/>
            <person name="Park H.-J."/>
            <person name="Ramirez L."/>
            <person name="Alfaro M."/>
            <person name="Sun H."/>
            <person name="Tritt A."/>
            <person name="Yoshinaga Y."/>
            <person name="Zwiers L.-H."/>
            <person name="Turgeon B."/>
            <person name="Goodwin S."/>
            <person name="Spatafora J."/>
            <person name="Crous P."/>
            <person name="Grigoriev I."/>
        </authorList>
    </citation>
    <scope>NUCLEOTIDE SEQUENCE</scope>
    <source>
        <strain evidence="1">CBS 119687</strain>
    </source>
</reference>
<accession>A0A6A6A115</accession>
<proteinExistence type="predicted"/>
<gene>
    <name evidence="1" type="ORF">P153DRAFT_122581</name>
</gene>
<dbReference type="Proteomes" id="UP000799771">
    <property type="component" value="Unassembled WGS sequence"/>
</dbReference>
<sequence>MRDSRVYRIWIGRGVDARVVLTFTTVGMLCGEKVHNCTANMSAPQTTTTTTTITTNDAADTDAESIAMSISDGESDAGEHKRYQCCVCELHNKIFVAFDKEGGEACPLCGHAGCDEWCGVYVRATNEILGSE</sequence>
<evidence type="ECO:0000313" key="2">
    <source>
        <dbReference type="Proteomes" id="UP000799771"/>
    </source>
</evidence>
<protein>
    <submittedName>
        <fullName evidence="1">Uncharacterized protein</fullName>
    </submittedName>
</protein>
<dbReference type="GeneID" id="54402419"/>
<dbReference type="EMBL" id="ML977517">
    <property type="protein sequence ID" value="KAF2125206.1"/>
    <property type="molecule type" value="Genomic_DNA"/>
</dbReference>
<name>A0A6A6A115_9PLEO</name>
<dbReference type="AlphaFoldDB" id="A0A6A6A115"/>
<organism evidence="1 2">
    <name type="scientific">Dothidotthia symphoricarpi CBS 119687</name>
    <dbReference type="NCBI Taxonomy" id="1392245"/>
    <lineage>
        <taxon>Eukaryota</taxon>
        <taxon>Fungi</taxon>
        <taxon>Dikarya</taxon>
        <taxon>Ascomycota</taxon>
        <taxon>Pezizomycotina</taxon>
        <taxon>Dothideomycetes</taxon>
        <taxon>Pleosporomycetidae</taxon>
        <taxon>Pleosporales</taxon>
        <taxon>Dothidotthiaceae</taxon>
        <taxon>Dothidotthia</taxon>
    </lineage>
</organism>
<evidence type="ECO:0000313" key="1">
    <source>
        <dbReference type="EMBL" id="KAF2125206.1"/>
    </source>
</evidence>
<keyword evidence="2" id="KW-1185">Reference proteome</keyword>